<accession>A0ABS3YT83</accession>
<dbReference type="SMART" id="SM00345">
    <property type="entry name" value="HTH_GNTR"/>
    <property type="match status" value="1"/>
</dbReference>
<dbReference type="CDD" id="cd00609">
    <property type="entry name" value="AAT_like"/>
    <property type="match status" value="1"/>
</dbReference>
<proteinExistence type="inferred from homology"/>
<keyword evidence="2" id="KW-0663">Pyridoxal phosphate</keyword>
<dbReference type="SUPFAM" id="SSF46785">
    <property type="entry name" value="Winged helix' DNA-binding domain"/>
    <property type="match status" value="1"/>
</dbReference>
<dbReference type="Gene3D" id="1.10.10.10">
    <property type="entry name" value="Winged helix-like DNA-binding domain superfamily/Winged helix DNA-binding domain"/>
    <property type="match status" value="1"/>
</dbReference>
<organism evidence="7 8">
    <name type="scientific">Niastella soli</name>
    <dbReference type="NCBI Taxonomy" id="2821487"/>
    <lineage>
        <taxon>Bacteria</taxon>
        <taxon>Pseudomonadati</taxon>
        <taxon>Bacteroidota</taxon>
        <taxon>Chitinophagia</taxon>
        <taxon>Chitinophagales</taxon>
        <taxon>Chitinophagaceae</taxon>
        <taxon>Niastella</taxon>
    </lineage>
</organism>
<keyword evidence="3" id="KW-0805">Transcription regulation</keyword>
<dbReference type="Pfam" id="PF00392">
    <property type="entry name" value="GntR"/>
    <property type="match status" value="1"/>
</dbReference>
<dbReference type="PANTHER" id="PTHR46577:SF2">
    <property type="entry name" value="TRANSCRIPTIONAL REGULATORY PROTEIN"/>
    <property type="match status" value="1"/>
</dbReference>
<dbReference type="InterPro" id="IPR000524">
    <property type="entry name" value="Tscrpt_reg_HTH_GntR"/>
</dbReference>
<keyword evidence="7" id="KW-0032">Aminotransferase</keyword>
<evidence type="ECO:0000313" key="8">
    <source>
        <dbReference type="Proteomes" id="UP000677244"/>
    </source>
</evidence>
<dbReference type="Gene3D" id="3.40.640.10">
    <property type="entry name" value="Type I PLP-dependent aspartate aminotransferase-like (Major domain)"/>
    <property type="match status" value="1"/>
</dbReference>
<evidence type="ECO:0000256" key="4">
    <source>
        <dbReference type="ARBA" id="ARBA00023125"/>
    </source>
</evidence>
<evidence type="ECO:0000256" key="1">
    <source>
        <dbReference type="ARBA" id="ARBA00005384"/>
    </source>
</evidence>
<dbReference type="CDD" id="cd07377">
    <property type="entry name" value="WHTH_GntR"/>
    <property type="match status" value="1"/>
</dbReference>
<gene>
    <name evidence="7" type="ORF">J7I42_10280</name>
</gene>
<dbReference type="InterPro" id="IPR015421">
    <property type="entry name" value="PyrdxlP-dep_Trfase_major"/>
</dbReference>
<dbReference type="PROSITE" id="PS50949">
    <property type="entry name" value="HTH_GNTR"/>
    <property type="match status" value="1"/>
</dbReference>
<keyword evidence="7" id="KW-0808">Transferase</keyword>
<dbReference type="Pfam" id="PF00155">
    <property type="entry name" value="Aminotran_1_2"/>
    <property type="match status" value="1"/>
</dbReference>
<comment type="similarity">
    <text evidence="1">In the C-terminal section; belongs to the class-I pyridoxal-phosphate-dependent aminotransferase family.</text>
</comment>
<keyword evidence="5" id="KW-0804">Transcription</keyword>
<keyword evidence="8" id="KW-1185">Reference proteome</keyword>
<dbReference type="EMBL" id="JAGHKO010000001">
    <property type="protein sequence ID" value="MBO9200650.1"/>
    <property type="molecule type" value="Genomic_DNA"/>
</dbReference>
<dbReference type="InterPro" id="IPR036388">
    <property type="entry name" value="WH-like_DNA-bd_sf"/>
</dbReference>
<dbReference type="SUPFAM" id="SSF53383">
    <property type="entry name" value="PLP-dependent transferases"/>
    <property type="match status" value="1"/>
</dbReference>
<dbReference type="InterPro" id="IPR051446">
    <property type="entry name" value="HTH_trans_reg/aminotransferase"/>
</dbReference>
<protein>
    <submittedName>
        <fullName evidence="7">PLP-dependent aminotransferase family protein</fullName>
    </submittedName>
</protein>
<keyword evidence="4" id="KW-0238">DNA-binding</keyword>
<dbReference type="RefSeq" id="WP_209138689.1">
    <property type="nucleotide sequence ID" value="NZ_JAGHKO010000001.1"/>
</dbReference>
<name>A0ABS3YT83_9BACT</name>
<evidence type="ECO:0000256" key="5">
    <source>
        <dbReference type="ARBA" id="ARBA00023163"/>
    </source>
</evidence>
<evidence type="ECO:0000313" key="7">
    <source>
        <dbReference type="EMBL" id="MBO9200650.1"/>
    </source>
</evidence>
<comment type="caution">
    <text evidence="7">The sequence shown here is derived from an EMBL/GenBank/DDBJ whole genome shotgun (WGS) entry which is preliminary data.</text>
</comment>
<dbReference type="GO" id="GO:0008483">
    <property type="term" value="F:transaminase activity"/>
    <property type="evidence" value="ECO:0007669"/>
    <property type="project" value="UniProtKB-KW"/>
</dbReference>
<evidence type="ECO:0000256" key="3">
    <source>
        <dbReference type="ARBA" id="ARBA00023015"/>
    </source>
</evidence>
<dbReference type="InterPro" id="IPR036390">
    <property type="entry name" value="WH_DNA-bd_sf"/>
</dbReference>
<evidence type="ECO:0000259" key="6">
    <source>
        <dbReference type="PROSITE" id="PS50949"/>
    </source>
</evidence>
<reference evidence="7 8" key="1">
    <citation type="submission" date="2021-03" db="EMBL/GenBank/DDBJ databases">
        <title>Assistant Professor.</title>
        <authorList>
            <person name="Huq M.A."/>
        </authorList>
    </citation>
    <scope>NUCLEOTIDE SEQUENCE [LARGE SCALE GENOMIC DNA]</scope>
    <source>
        <strain evidence="7 8">MAH-29</strain>
    </source>
</reference>
<dbReference type="Proteomes" id="UP000677244">
    <property type="component" value="Unassembled WGS sequence"/>
</dbReference>
<dbReference type="InterPro" id="IPR015424">
    <property type="entry name" value="PyrdxlP-dep_Trfase"/>
</dbReference>
<sequence length="490" mass="55398">MLPWKTIIQFQKDCDTPVYLQIANSVIQEMRKGRVGPGIKLPGTRQMAEILEVHRKTIVRAYEELDAQGWIEMHPSKGTFTSNELPETNARRLTANQKRNAFPTTTGYSVKVNNVLRSPVPPMRHLMGFHDGPDMRLIPSDELGRAYKSVLSRHTYLKFMSYVETAGVQKFRSVLSEYLNTSRGLQTTFENILVTRGSQMALYLLSLVLFSKGDTVIVGDTNYYYADHVFLMAGTQLARVKVDDYGIDVDAIEKLCRRKKIKALFITSHHHYPTTVTLSAARRIKLLSLAEKYGFIIIEDDYDYDFHYLSSPLLPLVSADTKGMVVYIGTLSKTVAPAIRTGYIVAPENLILELARVRQIVDCQGDPIMELALIEMFEEGHIKRHMKKAVLAYHKRRDLLCGLLKNSLSDIIDFKMPDGGLAIWAKFHKSVPLPPFAEKLKAKGLILSNGLIHNTSTASIMNATRMGFGWMNEEEIEQAVDLLVKTIRSK</sequence>
<feature type="domain" description="HTH gntR-type" evidence="6">
    <location>
        <begin position="16"/>
        <end position="84"/>
    </location>
</feature>
<evidence type="ECO:0000256" key="2">
    <source>
        <dbReference type="ARBA" id="ARBA00022898"/>
    </source>
</evidence>
<dbReference type="InterPro" id="IPR004839">
    <property type="entry name" value="Aminotransferase_I/II_large"/>
</dbReference>
<dbReference type="PANTHER" id="PTHR46577">
    <property type="entry name" value="HTH-TYPE TRANSCRIPTIONAL REGULATORY PROTEIN GABR"/>
    <property type="match status" value="1"/>
</dbReference>